<dbReference type="EMBL" id="BGPR01134887">
    <property type="protein sequence ID" value="GBN54511.1"/>
    <property type="molecule type" value="Genomic_DNA"/>
</dbReference>
<dbReference type="AlphaFoldDB" id="A0A4Y2PTG2"/>
<evidence type="ECO:0000313" key="1">
    <source>
        <dbReference type="EMBL" id="GBN54511.1"/>
    </source>
</evidence>
<reference evidence="1 2" key="1">
    <citation type="journal article" date="2019" name="Sci. Rep.">
        <title>Orb-weaving spider Araneus ventricosus genome elucidates the spidroin gene catalogue.</title>
        <authorList>
            <person name="Kono N."/>
            <person name="Nakamura H."/>
            <person name="Ohtoshi R."/>
            <person name="Moran D.A.P."/>
            <person name="Shinohara A."/>
            <person name="Yoshida Y."/>
            <person name="Fujiwara M."/>
            <person name="Mori M."/>
            <person name="Tomita M."/>
            <person name="Arakawa K."/>
        </authorList>
    </citation>
    <scope>NUCLEOTIDE SEQUENCE [LARGE SCALE GENOMIC DNA]</scope>
</reference>
<accession>A0A4Y2PTG2</accession>
<feature type="non-terminal residue" evidence="1">
    <location>
        <position position="63"/>
    </location>
</feature>
<comment type="caution">
    <text evidence="1">The sequence shown here is derived from an EMBL/GenBank/DDBJ whole genome shotgun (WGS) entry which is preliminary data.</text>
</comment>
<sequence length="63" mass="6951">MVSVENRNREASGGPSFSTTEISAVRIEEMVQNDRLVRAITSELGLSYGIAQCIVSDMLRFSK</sequence>
<name>A0A4Y2PTG2_ARAVE</name>
<gene>
    <name evidence="1" type="ORF">AVEN_86642_1</name>
</gene>
<dbReference type="Proteomes" id="UP000499080">
    <property type="component" value="Unassembled WGS sequence"/>
</dbReference>
<keyword evidence="2" id="KW-1185">Reference proteome</keyword>
<evidence type="ECO:0000313" key="2">
    <source>
        <dbReference type="Proteomes" id="UP000499080"/>
    </source>
</evidence>
<proteinExistence type="predicted"/>
<protein>
    <submittedName>
        <fullName evidence="1">Uncharacterized protein</fullName>
    </submittedName>
</protein>
<organism evidence="1 2">
    <name type="scientific">Araneus ventricosus</name>
    <name type="common">Orbweaver spider</name>
    <name type="synonym">Epeira ventricosa</name>
    <dbReference type="NCBI Taxonomy" id="182803"/>
    <lineage>
        <taxon>Eukaryota</taxon>
        <taxon>Metazoa</taxon>
        <taxon>Ecdysozoa</taxon>
        <taxon>Arthropoda</taxon>
        <taxon>Chelicerata</taxon>
        <taxon>Arachnida</taxon>
        <taxon>Araneae</taxon>
        <taxon>Araneomorphae</taxon>
        <taxon>Entelegynae</taxon>
        <taxon>Araneoidea</taxon>
        <taxon>Araneidae</taxon>
        <taxon>Araneus</taxon>
    </lineage>
</organism>
<dbReference type="OrthoDB" id="6429748at2759"/>